<dbReference type="Gene3D" id="3.30.70.330">
    <property type="match status" value="2"/>
</dbReference>
<dbReference type="SMART" id="SM00360">
    <property type="entry name" value="RRM"/>
    <property type="match status" value="2"/>
</dbReference>
<comment type="caution">
    <text evidence="3">The sequence shown here is derived from an EMBL/GenBank/DDBJ whole genome shotgun (WGS) entry which is preliminary data.</text>
</comment>
<dbReference type="Proteomes" id="UP000092993">
    <property type="component" value="Unassembled WGS sequence"/>
</dbReference>
<dbReference type="Pfam" id="PF00076">
    <property type="entry name" value="RRM_1"/>
    <property type="match status" value="2"/>
</dbReference>
<dbReference type="AlphaFoldDB" id="A0A1C7MEH6"/>
<organism evidence="3 4">
    <name type="scientific">Grifola frondosa</name>
    <name type="common">Maitake</name>
    <name type="synonym">Polyporus frondosus</name>
    <dbReference type="NCBI Taxonomy" id="5627"/>
    <lineage>
        <taxon>Eukaryota</taxon>
        <taxon>Fungi</taxon>
        <taxon>Dikarya</taxon>
        <taxon>Basidiomycota</taxon>
        <taxon>Agaricomycotina</taxon>
        <taxon>Agaricomycetes</taxon>
        <taxon>Polyporales</taxon>
        <taxon>Grifolaceae</taxon>
        <taxon>Grifola</taxon>
    </lineage>
</organism>
<dbReference type="InterPro" id="IPR035979">
    <property type="entry name" value="RBD_domain_sf"/>
</dbReference>
<keyword evidence="1" id="KW-0694">RNA-binding</keyword>
<sequence length="396" mass="44290">MTQSSTSAEMLTLDTFIVDKTLGGQSLGYSHVTFSSPNIARKAIEDSMWNPMYIEGRQIKVASARSGTVFRKLGRPMPPSRTLFVGGIPREAQYEDIQALWNDLAEIDYIRITYTEESKHRGFAHVDFKTSEDAQRIMSLHQTNPFRLSGRILRIGYAEVSKEELHKVGDVSSNRTICVTRLPINVRREELEAVFSHLGPISSTRIGECSTLHSGQGRAVAYIDFESAEFAKAVVNRCIQRQPVLEDGSVVRVAHAIRQGRVEYPPCNILFLPNYSSNEFQLRRDLGEHAKHVQRISIVGDLGNGESSRIAFIDFSNVALATEAKEAFYGNPGPLSAIGFSRPKELHQKEEAQQPVDLPPTETTMICARKLTLFSQPVEISRNGRRYLYIGIGEGM</sequence>
<dbReference type="InterPro" id="IPR050441">
    <property type="entry name" value="RBM"/>
</dbReference>
<reference evidence="3 4" key="1">
    <citation type="submission" date="2016-03" db="EMBL/GenBank/DDBJ databases">
        <title>Whole genome sequencing of Grifola frondosa 9006-11.</title>
        <authorList>
            <person name="Min B."/>
            <person name="Park H."/>
            <person name="Kim J.-G."/>
            <person name="Cho H."/>
            <person name="Oh Y.-L."/>
            <person name="Kong W.-S."/>
            <person name="Choi I.-G."/>
        </authorList>
    </citation>
    <scope>NUCLEOTIDE SEQUENCE [LARGE SCALE GENOMIC DNA]</scope>
    <source>
        <strain evidence="3 4">9006-11</strain>
    </source>
</reference>
<dbReference type="OrthoDB" id="2786002at2759"/>
<dbReference type="PANTHER" id="PTHR48034">
    <property type="entry name" value="TRANSFORMER-2 SEX-DETERMINING PROTEIN-RELATED"/>
    <property type="match status" value="1"/>
</dbReference>
<dbReference type="GO" id="GO:0003723">
    <property type="term" value="F:RNA binding"/>
    <property type="evidence" value="ECO:0007669"/>
    <property type="project" value="UniProtKB-UniRule"/>
</dbReference>
<feature type="domain" description="RRM" evidence="2">
    <location>
        <begin position="175"/>
        <end position="258"/>
    </location>
</feature>
<protein>
    <submittedName>
        <fullName evidence="3">Nucleolin</fullName>
    </submittedName>
</protein>
<keyword evidence="4" id="KW-1185">Reference proteome</keyword>
<dbReference type="EMBL" id="LUGG01000005">
    <property type="protein sequence ID" value="OBZ74799.1"/>
    <property type="molecule type" value="Genomic_DNA"/>
</dbReference>
<proteinExistence type="predicted"/>
<dbReference type="PROSITE" id="PS50102">
    <property type="entry name" value="RRM"/>
    <property type="match status" value="2"/>
</dbReference>
<name>A0A1C7MEH6_GRIFR</name>
<accession>A0A1C7MEH6</accession>
<dbReference type="OMA" id="DITINYY"/>
<evidence type="ECO:0000313" key="4">
    <source>
        <dbReference type="Proteomes" id="UP000092993"/>
    </source>
</evidence>
<evidence type="ECO:0000256" key="1">
    <source>
        <dbReference type="PROSITE-ProRule" id="PRU00176"/>
    </source>
</evidence>
<evidence type="ECO:0000259" key="2">
    <source>
        <dbReference type="PROSITE" id="PS50102"/>
    </source>
</evidence>
<dbReference type="STRING" id="5627.A0A1C7MEH6"/>
<gene>
    <name evidence="3" type="primary">NCL_0</name>
    <name evidence="3" type="ORF">A0H81_05241</name>
</gene>
<evidence type="ECO:0000313" key="3">
    <source>
        <dbReference type="EMBL" id="OBZ74799.1"/>
    </source>
</evidence>
<feature type="domain" description="RRM" evidence="2">
    <location>
        <begin position="81"/>
        <end position="160"/>
    </location>
</feature>
<dbReference type="CDD" id="cd00590">
    <property type="entry name" value="RRM_SF"/>
    <property type="match status" value="2"/>
</dbReference>
<dbReference type="SUPFAM" id="SSF54928">
    <property type="entry name" value="RNA-binding domain, RBD"/>
    <property type="match status" value="3"/>
</dbReference>
<dbReference type="InterPro" id="IPR000504">
    <property type="entry name" value="RRM_dom"/>
</dbReference>
<dbReference type="InterPro" id="IPR012677">
    <property type="entry name" value="Nucleotide-bd_a/b_plait_sf"/>
</dbReference>